<sequence length="93" mass="10474">MVLPSTLVAQEGVITLEGARIRGNQEAPLVLYLVPWKPPVARSLARPDEELMLARPVEPLERAEFRRLLGYHRHFQALNLPEAVPENANSQPE</sequence>
<dbReference type="EMBL" id="SRPF01000001">
    <property type="protein sequence ID" value="TGN42018.1"/>
    <property type="molecule type" value="Genomic_DNA"/>
</dbReference>
<dbReference type="AlphaFoldDB" id="A0A4Z1C426"/>
<proteinExistence type="predicted"/>
<organism evidence="1 2">
    <name type="scientific">Marinobacter confluentis</name>
    <dbReference type="NCBI Taxonomy" id="1697557"/>
    <lineage>
        <taxon>Bacteria</taxon>
        <taxon>Pseudomonadati</taxon>
        <taxon>Pseudomonadota</taxon>
        <taxon>Gammaproteobacteria</taxon>
        <taxon>Pseudomonadales</taxon>
        <taxon>Marinobacteraceae</taxon>
        <taxon>Marinobacter</taxon>
    </lineage>
</organism>
<reference evidence="1 2" key="1">
    <citation type="submission" date="2019-04" db="EMBL/GenBank/DDBJ databases">
        <authorList>
            <person name="Park S."/>
            <person name="Yoon J.-H."/>
        </authorList>
    </citation>
    <scope>NUCLEOTIDE SEQUENCE [LARGE SCALE GENOMIC DNA]</scope>
    <source>
        <strain evidence="1 2">HJM-18</strain>
    </source>
</reference>
<keyword evidence="2" id="KW-1185">Reference proteome</keyword>
<dbReference type="Proteomes" id="UP000298325">
    <property type="component" value="Unassembled WGS sequence"/>
</dbReference>
<dbReference type="OrthoDB" id="5397661at2"/>
<accession>A0A4Z1C426</accession>
<evidence type="ECO:0000313" key="2">
    <source>
        <dbReference type="Proteomes" id="UP000298325"/>
    </source>
</evidence>
<name>A0A4Z1C426_9GAMM</name>
<evidence type="ECO:0000313" key="1">
    <source>
        <dbReference type="EMBL" id="TGN42018.1"/>
    </source>
</evidence>
<protein>
    <submittedName>
        <fullName evidence="1">Uncharacterized protein</fullName>
    </submittedName>
</protein>
<gene>
    <name evidence="1" type="ORF">E5Q11_02285</name>
</gene>
<comment type="caution">
    <text evidence="1">The sequence shown here is derived from an EMBL/GenBank/DDBJ whole genome shotgun (WGS) entry which is preliminary data.</text>
</comment>